<keyword evidence="1" id="KW-0472">Membrane</keyword>
<organism evidence="2">
    <name type="scientific">Campylobacter ureolyticus</name>
    <dbReference type="NCBI Taxonomy" id="827"/>
    <lineage>
        <taxon>Bacteria</taxon>
        <taxon>Pseudomonadati</taxon>
        <taxon>Campylobacterota</taxon>
        <taxon>Epsilonproteobacteria</taxon>
        <taxon>Campylobacterales</taxon>
        <taxon>Campylobacteraceae</taxon>
        <taxon>Campylobacter</taxon>
    </lineage>
</organism>
<protein>
    <recommendedName>
        <fullName evidence="3">Prepilin-type N-terminal cleavage/methylation domain-containing protein</fullName>
    </recommendedName>
</protein>
<dbReference type="EMBL" id="CACRSK010000001">
    <property type="protein sequence ID" value="VYS77796.1"/>
    <property type="molecule type" value="Genomic_DNA"/>
</dbReference>
<evidence type="ECO:0000313" key="2">
    <source>
        <dbReference type="EMBL" id="VYS77796.1"/>
    </source>
</evidence>
<dbReference type="AlphaFoldDB" id="A0A6N2RAI0"/>
<evidence type="ECO:0008006" key="3">
    <source>
        <dbReference type="Google" id="ProtNLM"/>
    </source>
</evidence>
<proteinExistence type="predicted"/>
<dbReference type="RefSeq" id="WP_156846828.1">
    <property type="nucleotide sequence ID" value="NZ_CACRSK010000001.1"/>
</dbReference>
<name>A0A6N2RAI0_9BACT</name>
<dbReference type="NCBIfam" id="TIGR02532">
    <property type="entry name" value="IV_pilin_GFxxxE"/>
    <property type="match status" value="1"/>
</dbReference>
<keyword evidence="1" id="KW-0812">Transmembrane</keyword>
<dbReference type="Pfam" id="PF07963">
    <property type="entry name" value="N_methyl"/>
    <property type="match status" value="1"/>
</dbReference>
<feature type="transmembrane region" description="Helical" evidence="1">
    <location>
        <begin position="28"/>
        <end position="47"/>
    </location>
</feature>
<dbReference type="PROSITE" id="PS00409">
    <property type="entry name" value="PROKAR_NTER_METHYL"/>
    <property type="match status" value="1"/>
</dbReference>
<sequence>MKIVKKMVFYRSFGSITHSQKAPLKKGFSLIELVLAIVIVAITLASLPKIVSQTQKSNELAIKQELTYSAKTLMGRIVSMPWDSTALRDMCENDGRTCDSNGTIMSYLRGNKNIRIPIYNSVPLNGRSGPGSRPGSLIANNNAYVNQNRISNADRTKTYTPGNSSYGFNNRNDIDDFRGPPLATKNEQVSNEDFISDMLFVTEVDYVSGITSGGTTLSFSTSEKGSAIDGGVPTNIKRVKVTVEDTAGNPGTGEYRSTMYFYAPNIGMNKPMVMRYKGI</sequence>
<dbReference type="InterPro" id="IPR012902">
    <property type="entry name" value="N_methyl_site"/>
</dbReference>
<reference evidence="2" key="1">
    <citation type="submission" date="2019-11" db="EMBL/GenBank/DDBJ databases">
        <authorList>
            <person name="Feng L."/>
        </authorList>
    </citation>
    <scope>NUCLEOTIDE SEQUENCE</scope>
    <source>
        <strain evidence="2">CUreolyticusLFYP111</strain>
    </source>
</reference>
<keyword evidence="1" id="KW-1133">Transmembrane helix</keyword>
<accession>A0A6N2RAI0</accession>
<gene>
    <name evidence="2" type="ORF">CULFYP111_00328</name>
</gene>
<evidence type="ECO:0000256" key="1">
    <source>
        <dbReference type="SAM" id="Phobius"/>
    </source>
</evidence>